<accession>A0A0K2TBL4</accession>
<dbReference type="EMBL" id="HACA01006098">
    <property type="protein sequence ID" value="CDW23459.1"/>
    <property type="molecule type" value="Transcribed_RNA"/>
</dbReference>
<sequence>MVGILIQLFSVKESIKNFPWDLDGHVFIVFTDRKPSATTIEIQNPSWTPRQFPTFAFIAEFNCDIEYISGKLNHTTEILSRSINNITICPTFIEDQKKWDPNLLKFKIKPSFKNIAGTLLAGFGNVDSFRVAVSSPEFKTNFPNPSPIILEDVILLRQKLSCLSLQQIHFCSI</sequence>
<reference evidence="1" key="1">
    <citation type="submission" date="2014-05" db="EMBL/GenBank/DDBJ databases">
        <authorList>
            <person name="Chronopoulou M."/>
        </authorList>
    </citation>
    <scope>NUCLEOTIDE SEQUENCE</scope>
    <source>
        <tissue evidence="1">Whole organism</tissue>
    </source>
</reference>
<dbReference type="AlphaFoldDB" id="A0A0K2TBL4"/>
<organism evidence="1">
    <name type="scientific">Lepeophtheirus salmonis</name>
    <name type="common">Salmon louse</name>
    <name type="synonym">Caligus salmonis</name>
    <dbReference type="NCBI Taxonomy" id="72036"/>
    <lineage>
        <taxon>Eukaryota</taxon>
        <taxon>Metazoa</taxon>
        <taxon>Ecdysozoa</taxon>
        <taxon>Arthropoda</taxon>
        <taxon>Crustacea</taxon>
        <taxon>Multicrustacea</taxon>
        <taxon>Hexanauplia</taxon>
        <taxon>Copepoda</taxon>
        <taxon>Siphonostomatoida</taxon>
        <taxon>Caligidae</taxon>
        <taxon>Lepeophtheirus</taxon>
    </lineage>
</organism>
<name>A0A0K2TBL4_LEPSM</name>
<proteinExistence type="predicted"/>
<evidence type="ECO:0000313" key="1">
    <source>
        <dbReference type="EMBL" id="CDW23459.1"/>
    </source>
</evidence>
<protein>
    <submittedName>
        <fullName evidence="1">Uncharacterized protein</fullName>
    </submittedName>
</protein>